<feature type="region of interest" description="Disordered" evidence="1">
    <location>
        <begin position="74"/>
        <end position="111"/>
    </location>
</feature>
<dbReference type="Proteomes" id="UP000316096">
    <property type="component" value="Unassembled WGS sequence"/>
</dbReference>
<dbReference type="RefSeq" id="WP_141963393.1">
    <property type="nucleotide sequence ID" value="NZ_VFOZ01000003.1"/>
</dbReference>
<dbReference type="EMBL" id="VFOZ01000003">
    <property type="protein sequence ID" value="TQL87818.1"/>
    <property type="molecule type" value="Genomic_DNA"/>
</dbReference>
<reference evidence="2 3" key="1">
    <citation type="submission" date="2019-06" db="EMBL/GenBank/DDBJ databases">
        <title>Sequencing the genomes of 1000 actinobacteria strains.</title>
        <authorList>
            <person name="Klenk H.-P."/>
        </authorList>
    </citation>
    <scope>NUCLEOTIDE SEQUENCE [LARGE SCALE GENOMIC DNA]</scope>
    <source>
        <strain evidence="2 3">DSM 102200</strain>
    </source>
</reference>
<keyword evidence="3" id="KW-1185">Reference proteome</keyword>
<evidence type="ECO:0000313" key="3">
    <source>
        <dbReference type="Proteomes" id="UP000316096"/>
    </source>
</evidence>
<dbReference type="AlphaFoldDB" id="A0A543BSK9"/>
<gene>
    <name evidence="2" type="ORF">FB559_8427</name>
</gene>
<evidence type="ECO:0000313" key="2">
    <source>
        <dbReference type="EMBL" id="TQL87818.1"/>
    </source>
</evidence>
<proteinExistence type="predicted"/>
<protein>
    <submittedName>
        <fullName evidence="2">Uncharacterized protein</fullName>
    </submittedName>
</protein>
<evidence type="ECO:0000256" key="1">
    <source>
        <dbReference type="SAM" id="MobiDB-lite"/>
    </source>
</evidence>
<accession>A0A543BSK9</accession>
<organism evidence="2 3">
    <name type="scientific">Actinoallomurus bryophytorum</name>
    <dbReference type="NCBI Taxonomy" id="1490222"/>
    <lineage>
        <taxon>Bacteria</taxon>
        <taxon>Bacillati</taxon>
        <taxon>Actinomycetota</taxon>
        <taxon>Actinomycetes</taxon>
        <taxon>Streptosporangiales</taxon>
        <taxon>Thermomonosporaceae</taxon>
        <taxon>Actinoallomurus</taxon>
    </lineage>
</organism>
<comment type="caution">
    <text evidence="2">The sequence shown here is derived from an EMBL/GenBank/DDBJ whole genome shotgun (WGS) entry which is preliminary data.</text>
</comment>
<dbReference type="OrthoDB" id="3827732at2"/>
<name>A0A543BSK9_9ACTN</name>
<sequence length="111" mass="11614">MAGTYIARIVDVHGEGIRLEPTTGSEVPERPNDVNLLAMAIALALGAAAYEHHPEPRNPEVQTLEALLTGEATMPWRGPADAGTPSPHVVCERSGSGLPRCRVQSGPGTPA</sequence>